<dbReference type="SUPFAM" id="SSF50044">
    <property type="entry name" value="SH3-domain"/>
    <property type="match status" value="1"/>
</dbReference>
<organism evidence="5 6">
    <name type="scientific">Hippocampus comes</name>
    <name type="common">Tiger tail seahorse</name>
    <dbReference type="NCBI Taxonomy" id="109280"/>
    <lineage>
        <taxon>Eukaryota</taxon>
        <taxon>Metazoa</taxon>
        <taxon>Chordata</taxon>
        <taxon>Craniata</taxon>
        <taxon>Vertebrata</taxon>
        <taxon>Euteleostomi</taxon>
        <taxon>Actinopterygii</taxon>
        <taxon>Neopterygii</taxon>
        <taxon>Teleostei</taxon>
        <taxon>Neoteleostei</taxon>
        <taxon>Acanthomorphata</taxon>
        <taxon>Syngnathiaria</taxon>
        <taxon>Syngnathiformes</taxon>
        <taxon>Syngnathoidei</taxon>
        <taxon>Syngnathidae</taxon>
        <taxon>Hippocampus</taxon>
    </lineage>
</organism>
<evidence type="ECO:0000256" key="3">
    <source>
        <dbReference type="SAM" id="MobiDB-lite"/>
    </source>
</evidence>
<dbReference type="PANTHER" id="PTHR15176">
    <property type="entry name" value="NEPHROCYSTIN"/>
    <property type="match status" value="1"/>
</dbReference>
<dbReference type="Pfam" id="PF07653">
    <property type="entry name" value="SH3_2"/>
    <property type="match status" value="1"/>
</dbReference>
<accession>A0A3Q2YDW0</accession>
<feature type="domain" description="SH3" evidence="4">
    <location>
        <begin position="159"/>
        <end position="219"/>
    </location>
</feature>
<name>A0A3Q2YDW0_HIPCM</name>
<proteinExistence type="predicted"/>
<dbReference type="InterPro" id="IPR036028">
    <property type="entry name" value="SH3-like_dom_sf"/>
</dbReference>
<dbReference type="GeneTree" id="ENSGT00390000007701"/>
<evidence type="ECO:0000313" key="6">
    <source>
        <dbReference type="Proteomes" id="UP000264820"/>
    </source>
</evidence>
<reference evidence="5" key="1">
    <citation type="submission" date="2025-08" db="UniProtKB">
        <authorList>
            <consortium name="Ensembl"/>
        </authorList>
    </citation>
    <scope>IDENTIFICATION</scope>
</reference>
<keyword evidence="6" id="KW-1185">Reference proteome</keyword>
<dbReference type="STRING" id="109280.ENSHCOP00000011451"/>
<feature type="compositionally biased region" description="Basic and acidic residues" evidence="3">
    <location>
        <begin position="140"/>
        <end position="150"/>
    </location>
</feature>
<evidence type="ECO:0000313" key="5">
    <source>
        <dbReference type="Ensembl" id="ENSHCOP00000011451.1"/>
    </source>
</evidence>
<dbReference type="AlphaFoldDB" id="A0A3Q2YDW0"/>
<evidence type="ECO:0000256" key="2">
    <source>
        <dbReference type="PROSITE-ProRule" id="PRU00192"/>
    </source>
</evidence>
<dbReference type="GO" id="GO:0090251">
    <property type="term" value="P:protein localization involved in establishment of planar polarity"/>
    <property type="evidence" value="ECO:0007669"/>
    <property type="project" value="TreeGrafter"/>
</dbReference>
<dbReference type="Proteomes" id="UP000264820">
    <property type="component" value="Unplaced"/>
</dbReference>
<dbReference type="PROSITE" id="PS50002">
    <property type="entry name" value="SH3"/>
    <property type="match status" value="1"/>
</dbReference>
<evidence type="ECO:0000256" key="1">
    <source>
        <dbReference type="ARBA" id="ARBA00022443"/>
    </source>
</evidence>
<dbReference type="InterPro" id="IPR030642">
    <property type="entry name" value="NPHP1_SH3"/>
</dbReference>
<dbReference type="CDD" id="cd11770">
    <property type="entry name" value="SH3_Nephrocystin"/>
    <property type="match status" value="1"/>
</dbReference>
<protein>
    <submittedName>
        <fullName evidence="5">Nephronophthisis 1</fullName>
    </submittedName>
</protein>
<dbReference type="SMART" id="SM00326">
    <property type="entry name" value="SH3"/>
    <property type="match status" value="1"/>
</dbReference>
<keyword evidence="1 2" id="KW-0728">SH3 domain</keyword>
<dbReference type="Gene3D" id="2.30.30.40">
    <property type="entry name" value="SH3 Domains"/>
    <property type="match status" value="1"/>
</dbReference>
<dbReference type="PANTHER" id="PTHR15176:SF1">
    <property type="entry name" value="NEPHROCYSTIN-1"/>
    <property type="match status" value="1"/>
</dbReference>
<dbReference type="Ensembl" id="ENSHCOT00000018166.1">
    <property type="protein sequence ID" value="ENSHCOP00000011451.1"/>
    <property type="gene ID" value="ENSHCOG00000014383.1"/>
</dbReference>
<feature type="compositionally biased region" description="Acidic residues" evidence="3">
    <location>
        <begin position="122"/>
        <end position="139"/>
    </location>
</feature>
<evidence type="ECO:0000259" key="4">
    <source>
        <dbReference type="PROSITE" id="PS50002"/>
    </source>
</evidence>
<reference evidence="5" key="2">
    <citation type="submission" date="2025-09" db="UniProtKB">
        <authorList>
            <consortium name="Ensembl"/>
        </authorList>
    </citation>
    <scope>IDENTIFICATION</scope>
</reference>
<dbReference type="InterPro" id="IPR039687">
    <property type="entry name" value="NPHP1"/>
</dbReference>
<dbReference type="InterPro" id="IPR001452">
    <property type="entry name" value="SH3_domain"/>
</dbReference>
<sequence length="696" mass="77787">MPSKGKGPLQQIHREVDDMRVQCHILNRCQELQISAEKTLKNLTKLTKADEIAPVGNYDQRKLEEQGRLHNVLEQLNKVSVRLSPPGPSTEPPSGSVALLTPSHNVDKMTQIFIHSDAQKEDVEDGAEDSDEDDSDEDTADKVDSPKDESQASTAPPQSEPCIYTVLSDFKGDQEGDLTVQRGDTLKIIKKTSDGWWLAENAKGDKGVVPRTYLKVRTQEQEDSDEQENEEGENQRLDLEFLFLKRSFIHLLKTDLFFHSYTPPSNWSTFRKALTEIDATDVLSALGAIPSGFRPSTLSKLLVDEGAKYRGSHFMQPELSQSQLSFSDLFLDPDNGRVRPRHPRTCVCFTLWSCKRIPTPGVGVQVLSRHIRLCAFDGTRVLSNIHTVRASYNPKNPRTWLFSPRTTGVLPALLDGDCFLRCNADSPDLGILFELGVTFIRNSTGERGDLSCGWAFLKLSDASGNQLPNRTYEISVSGGTPYEKDVDMEGSPARSSGAGVFQQMLKARRLSKLIVKFKTPNSQSVFSLSSLLPDTLLHCLSCVPLLAMYRQLLADTLLVDRPTMQNADLIFSPVLAIFPILMDQPDLLDALRSAWMDAENNMKRSQKRDEAQVKQEFAKAFQWSASFLLHSSSFPPHRWADPTSDEQRSSLIVSTREALKRARGQSGSLEMLANPAHTHLAFDITEMTFDLLRVAH</sequence>
<dbReference type="GO" id="GO:0005737">
    <property type="term" value="C:cytoplasm"/>
    <property type="evidence" value="ECO:0007669"/>
    <property type="project" value="TreeGrafter"/>
</dbReference>
<dbReference type="GO" id="GO:0005929">
    <property type="term" value="C:cilium"/>
    <property type="evidence" value="ECO:0007669"/>
    <property type="project" value="TreeGrafter"/>
</dbReference>
<feature type="region of interest" description="Disordered" evidence="3">
    <location>
        <begin position="117"/>
        <end position="161"/>
    </location>
</feature>